<evidence type="ECO:0000256" key="1">
    <source>
        <dbReference type="ARBA" id="ARBA00004141"/>
    </source>
</evidence>
<organism evidence="6 7">
    <name type="scientific">Sphingomonas oleivorans</name>
    <dbReference type="NCBI Taxonomy" id="1735121"/>
    <lineage>
        <taxon>Bacteria</taxon>
        <taxon>Pseudomonadati</taxon>
        <taxon>Pseudomonadota</taxon>
        <taxon>Alphaproteobacteria</taxon>
        <taxon>Sphingomonadales</taxon>
        <taxon>Sphingomonadaceae</taxon>
        <taxon>Sphingomonas</taxon>
    </lineage>
</organism>
<dbReference type="GO" id="GO:0016020">
    <property type="term" value="C:membrane"/>
    <property type="evidence" value="ECO:0007669"/>
    <property type="project" value="UniProtKB-SubCell"/>
</dbReference>
<dbReference type="EMBL" id="NWBU01000018">
    <property type="protein sequence ID" value="PTQ07449.1"/>
    <property type="molecule type" value="Genomic_DNA"/>
</dbReference>
<evidence type="ECO:0000313" key="6">
    <source>
        <dbReference type="EMBL" id="PTQ07449.1"/>
    </source>
</evidence>
<dbReference type="AlphaFoldDB" id="A0A2T5FTQ4"/>
<name>A0A2T5FTQ4_9SPHN</name>
<protein>
    <recommendedName>
        <fullName evidence="5">Integral membrane bound transporter domain-containing protein</fullName>
    </recommendedName>
</protein>
<keyword evidence="4" id="KW-0472">Membrane</keyword>
<dbReference type="Pfam" id="PF13515">
    <property type="entry name" value="FUSC_2"/>
    <property type="match status" value="1"/>
</dbReference>
<proteinExistence type="predicted"/>
<accession>A0A2T5FTQ4</accession>
<sequence>MLMSPIGGATRWSPRRKYETAPPGPIAARAAQLLGIEFENGSARTGLSGASSINAFCVKAMRRYQMMSHLPSAHSIVSLRRRDRGLAMLICVVRSAVSATFAYGGALTLQLHQPLWASVSALITTKDSFGDTFAECRSRVIGTAVGTILAIIGVSLLSPFRLSDIAELAIVTAIVAALVSNRPQWRVGIWTAAITLLSRQPGMDIWQNGLARFSEVALGSVVATGVATLELSLLERLFRRGFARRGGGDGTGRQ</sequence>
<evidence type="ECO:0000313" key="7">
    <source>
        <dbReference type="Proteomes" id="UP000244162"/>
    </source>
</evidence>
<comment type="subcellular location">
    <subcellularLocation>
        <location evidence="1">Membrane</location>
        <topology evidence="1">Multi-pass membrane protein</topology>
    </subcellularLocation>
</comment>
<gene>
    <name evidence="6" type="ORF">CLG96_18090</name>
</gene>
<keyword evidence="2" id="KW-0812">Transmembrane</keyword>
<dbReference type="InterPro" id="IPR049453">
    <property type="entry name" value="Memb_transporter_dom"/>
</dbReference>
<evidence type="ECO:0000256" key="2">
    <source>
        <dbReference type="ARBA" id="ARBA00022692"/>
    </source>
</evidence>
<comment type="caution">
    <text evidence="6">The sequence shown here is derived from an EMBL/GenBank/DDBJ whole genome shotgun (WGS) entry which is preliminary data.</text>
</comment>
<evidence type="ECO:0000256" key="3">
    <source>
        <dbReference type="ARBA" id="ARBA00022989"/>
    </source>
</evidence>
<keyword evidence="7" id="KW-1185">Reference proteome</keyword>
<dbReference type="Proteomes" id="UP000244162">
    <property type="component" value="Unassembled WGS sequence"/>
</dbReference>
<feature type="domain" description="Integral membrane bound transporter" evidence="5">
    <location>
        <begin position="106"/>
        <end position="223"/>
    </location>
</feature>
<keyword evidence="3" id="KW-1133">Transmembrane helix</keyword>
<reference evidence="6 7" key="1">
    <citation type="submission" date="2017-09" db="EMBL/GenBank/DDBJ databases">
        <title>Sphingomonas panjinensis sp.nov., isolated from oil-contaminated soil.</title>
        <authorList>
            <person name="Wang L."/>
            <person name="Chen L."/>
        </authorList>
    </citation>
    <scope>NUCLEOTIDE SEQUENCE [LARGE SCALE GENOMIC DNA]</scope>
    <source>
        <strain evidence="6 7">FW-11</strain>
    </source>
</reference>
<dbReference type="OrthoDB" id="7581650at2"/>
<evidence type="ECO:0000259" key="5">
    <source>
        <dbReference type="Pfam" id="PF13515"/>
    </source>
</evidence>
<evidence type="ECO:0000256" key="4">
    <source>
        <dbReference type="ARBA" id="ARBA00023136"/>
    </source>
</evidence>